<reference evidence="1" key="1">
    <citation type="submission" date="2023-11" db="EMBL/GenBank/DDBJ databases">
        <authorList>
            <person name="Poullet M."/>
        </authorList>
    </citation>
    <scope>NUCLEOTIDE SEQUENCE</scope>
    <source>
        <strain evidence="1">E1834</strain>
    </source>
</reference>
<keyword evidence="2" id="KW-1185">Reference proteome</keyword>
<protein>
    <submittedName>
        <fullName evidence="1">Uncharacterized protein</fullName>
    </submittedName>
</protein>
<dbReference type="Proteomes" id="UP001497535">
    <property type="component" value="Unassembled WGS sequence"/>
</dbReference>
<dbReference type="EMBL" id="CAVMJV010000044">
    <property type="protein sequence ID" value="CAK5081529.1"/>
    <property type="molecule type" value="Genomic_DNA"/>
</dbReference>
<comment type="caution">
    <text evidence="1">The sequence shown here is derived from an EMBL/GenBank/DDBJ whole genome shotgun (WGS) entry which is preliminary data.</text>
</comment>
<accession>A0ACB0ZQY0</accession>
<evidence type="ECO:0000313" key="2">
    <source>
        <dbReference type="Proteomes" id="UP001497535"/>
    </source>
</evidence>
<organism evidence="1 2">
    <name type="scientific">Meloidogyne enterolobii</name>
    <name type="common">Root-knot nematode worm</name>
    <name type="synonym">Meloidogyne mayaguensis</name>
    <dbReference type="NCBI Taxonomy" id="390850"/>
    <lineage>
        <taxon>Eukaryota</taxon>
        <taxon>Metazoa</taxon>
        <taxon>Ecdysozoa</taxon>
        <taxon>Nematoda</taxon>
        <taxon>Chromadorea</taxon>
        <taxon>Rhabditida</taxon>
        <taxon>Tylenchina</taxon>
        <taxon>Tylenchomorpha</taxon>
        <taxon>Tylenchoidea</taxon>
        <taxon>Meloidogynidae</taxon>
        <taxon>Meloidogyninae</taxon>
        <taxon>Meloidogyne</taxon>
    </lineage>
</organism>
<name>A0ACB0ZQY0_MELEN</name>
<gene>
    <name evidence="1" type="ORF">MENTE1834_LOCUS28762</name>
</gene>
<sequence length="61" mass="6770">MPLVKLVGNALIIHWFNEVEEDGLVYKQHVKILPQTTNLNSIKATLTGGPTPILTIKAWGF</sequence>
<proteinExistence type="predicted"/>
<evidence type="ECO:0000313" key="1">
    <source>
        <dbReference type="EMBL" id="CAK5081529.1"/>
    </source>
</evidence>